<dbReference type="PANTHER" id="PTHR32309">
    <property type="entry name" value="TYROSINE-PROTEIN KINASE"/>
    <property type="match status" value="1"/>
</dbReference>
<dbReference type="Gene3D" id="3.40.50.300">
    <property type="entry name" value="P-loop containing nucleotide triphosphate hydrolases"/>
    <property type="match status" value="1"/>
</dbReference>
<reference evidence="2 3" key="1">
    <citation type="submission" date="2019-11" db="EMBL/GenBank/DDBJ databases">
        <title>Characterisation of Fundicoccus ignavus gen. nov. sp. nov., a novel genus of the family Aerococcaceae from bulk tank milk.</title>
        <authorList>
            <person name="Siebert A."/>
            <person name="Huptas C."/>
            <person name="Wenning M."/>
            <person name="Scherer S."/>
            <person name="Doll E.V."/>
        </authorList>
    </citation>
    <scope>NUCLEOTIDE SEQUENCE [LARGE SCALE GENOMIC DNA]</scope>
    <source>
        <strain evidence="2 3">DSM 109652</strain>
    </source>
</reference>
<dbReference type="SUPFAM" id="SSF52540">
    <property type="entry name" value="P-loop containing nucleoside triphosphate hydrolases"/>
    <property type="match status" value="1"/>
</dbReference>
<dbReference type="EMBL" id="WJQT01000004">
    <property type="protein sequence ID" value="MRJ46900.1"/>
    <property type="molecule type" value="Genomic_DNA"/>
</dbReference>
<dbReference type="PANTHER" id="PTHR32309:SF31">
    <property type="entry name" value="CAPSULAR EXOPOLYSACCHARIDE FAMILY"/>
    <property type="match status" value="1"/>
</dbReference>
<comment type="caution">
    <text evidence="2">The sequence shown here is derived from an EMBL/GenBank/DDBJ whole genome shotgun (WGS) entry which is preliminary data.</text>
</comment>
<proteinExistence type="predicted"/>
<feature type="domain" description="CobQ/CobB/MinD/ParA nucleotide binding" evidence="1">
    <location>
        <begin position="43"/>
        <end position="83"/>
    </location>
</feature>
<sequence>MIVTCHPHSVNSERFRALRTNLLFAQRTQGIQSVLITSSVLSEGKSFVTVNLATVLAQTNKKVLLVDADLRKTTLHTILNLENEEGLTSYYYNKR</sequence>
<name>A0A844CCJ5_9LACT</name>
<accession>A0A844CCJ5</accession>
<dbReference type="AlphaFoldDB" id="A0A844CCJ5"/>
<protein>
    <submittedName>
        <fullName evidence="2">P-loop NTPase</fullName>
    </submittedName>
</protein>
<evidence type="ECO:0000259" key="1">
    <source>
        <dbReference type="Pfam" id="PF01656"/>
    </source>
</evidence>
<dbReference type="InterPro" id="IPR027417">
    <property type="entry name" value="P-loop_NTPase"/>
</dbReference>
<organism evidence="2 3">
    <name type="scientific">Fundicoccus ignavus</name>
    <dbReference type="NCBI Taxonomy" id="2664442"/>
    <lineage>
        <taxon>Bacteria</taxon>
        <taxon>Bacillati</taxon>
        <taxon>Bacillota</taxon>
        <taxon>Bacilli</taxon>
        <taxon>Lactobacillales</taxon>
        <taxon>Aerococcaceae</taxon>
        <taxon>Fundicoccus</taxon>
    </lineage>
</organism>
<evidence type="ECO:0000313" key="3">
    <source>
        <dbReference type="Proteomes" id="UP000440066"/>
    </source>
</evidence>
<evidence type="ECO:0000313" key="2">
    <source>
        <dbReference type="EMBL" id="MRJ46900.1"/>
    </source>
</evidence>
<dbReference type="InterPro" id="IPR002586">
    <property type="entry name" value="CobQ/CobB/MinD/ParA_Nub-bd_dom"/>
</dbReference>
<dbReference type="Proteomes" id="UP000440066">
    <property type="component" value="Unassembled WGS sequence"/>
</dbReference>
<dbReference type="Pfam" id="PF01656">
    <property type="entry name" value="CbiA"/>
    <property type="match status" value="1"/>
</dbReference>
<dbReference type="InterPro" id="IPR050445">
    <property type="entry name" value="Bact_polysacc_biosynth/exp"/>
</dbReference>
<gene>
    <name evidence="2" type="ORF">GF867_04855</name>
</gene>